<dbReference type="Proteomes" id="UP001292094">
    <property type="component" value="Unassembled WGS sequence"/>
</dbReference>
<proteinExistence type="predicted"/>
<name>A0AAE1QII7_9EUCA</name>
<protein>
    <submittedName>
        <fullName evidence="1">Uncharacterized protein</fullName>
    </submittedName>
</protein>
<evidence type="ECO:0000313" key="2">
    <source>
        <dbReference type="Proteomes" id="UP001292094"/>
    </source>
</evidence>
<keyword evidence="2" id="KW-1185">Reference proteome</keyword>
<gene>
    <name evidence="1" type="ORF">Pmani_002445</name>
</gene>
<dbReference type="AlphaFoldDB" id="A0AAE1QII7"/>
<reference evidence="1" key="1">
    <citation type="submission" date="2023-11" db="EMBL/GenBank/DDBJ databases">
        <title>Genome assemblies of two species of porcelain crab, Petrolisthes cinctipes and Petrolisthes manimaculis (Anomura: Porcellanidae).</title>
        <authorList>
            <person name="Angst P."/>
        </authorList>
    </citation>
    <scope>NUCLEOTIDE SEQUENCE</scope>
    <source>
        <strain evidence="1">PB745_02</strain>
        <tissue evidence="1">Gill</tissue>
    </source>
</reference>
<dbReference type="EMBL" id="JAWZYT010000176">
    <property type="protein sequence ID" value="KAK4327071.1"/>
    <property type="molecule type" value="Genomic_DNA"/>
</dbReference>
<accession>A0AAE1QII7</accession>
<comment type="caution">
    <text evidence="1">The sequence shown here is derived from an EMBL/GenBank/DDBJ whole genome shotgun (WGS) entry which is preliminary data.</text>
</comment>
<sequence>MQCSLRKGQPKTRARNEPSFCGELVQHQTPIPRAISAVHTGEHFTRDPLTDWLAGWLREVDGIVEGD</sequence>
<evidence type="ECO:0000313" key="1">
    <source>
        <dbReference type="EMBL" id="KAK4327071.1"/>
    </source>
</evidence>
<organism evidence="1 2">
    <name type="scientific">Petrolisthes manimaculis</name>
    <dbReference type="NCBI Taxonomy" id="1843537"/>
    <lineage>
        <taxon>Eukaryota</taxon>
        <taxon>Metazoa</taxon>
        <taxon>Ecdysozoa</taxon>
        <taxon>Arthropoda</taxon>
        <taxon>Crustacea</taxon>
        <taxon>Multicrustacea</taxon>
        <taxon>Malacostraca</taxon>
        <taxon>Eumalacostraca</taxon>
        <taxon>Eucarida</taxon>
        <taxon>Decapoda</taxon>
        <taxon>Pleocyemata</taxon>
        <taxon>Anomura</taxon>
        <taxon>Galatheoidea</taxon>
        <taxon>Porcellanidae</taxon>
        <taxon>Petrolisthes</taxon>
    </lineage>
</organism>